<dbReference type="EMBL" id="CP022572">
    <property type="protein sequence ID" value="AZU63233.1"/>
    <property type="molecule type" value="Genomic_DNA"/>
</dbReference>
<dbReference type="Pfam" id="PF14164">
    <property type="entry name" value="YqzH"/>
    <property type="match status" value="1"/>
</dbReference>
<evidence type="ECO:0008006" key="3">
    <source>
        <dbReference type="Google" id="ProtNLM"/>
    </source>
</evidence>
<dbReference type="InterPro" id="IPR025546">
    <property type="entry name" value="YqzH"/>
</dbReference>
<protein>
    <recommendedName>
        <fullName evidence="3">YqzH-like protein</fullName>
    </recommendedName>
</protein>
<evidence type="ECO:0000313" key="2">
    <source>
        <dbReference type="Proteomes" id="UP000282892"/>
    </source>
</evidence>
<reference evidence="1 2" key="1">
    <citation type="submission" date="2017-07" db="EMBL/GenBank/DDBJ databases">
        <title>The complete genome sequence of Bacillus mesonae strain H20-5, an efficient strain improving plant abiotic stress resistance.</title>
        <authorList>
            <person name="Kim S.Y."/>
            <person name="Song H."/>
            <person name="Sang M.K."/>
            <person name="Weon H.-Y."/>
            <person name="Song J."/>
        </authorList>
    </citation>
    <scope>NUCLEOTIDE SEQUENCE [LARGE SCALE GENOMIC DNA]</scope>
    <source>
        <strain evidence="1 2">H20-5</strain>
    </source>
</reference>
<name>A0A3Q9QY85_9BACI</name>
<dbReference type="KEGG" id="nmk:CHR53_19300"/>
<gene>
    <name evidence="1" type="ORF">CHR53_19300</name>
</gene>
<evidence type="ECO:0000313" key="1">
    <source>
        <dbReference type="EMBL" id="AZU63233.1"/>
    </source>
</evidence>
<sequence length="63" mass="7307">MEKKLVEKMIKNCFKQYYEGDSIPLSDKDLEELTNKILQANESALDDDLYAVVNDAVYDFLTK</sequence>
<keyword evidence="2" id="KW-1185">Reference proteome</keyword>
<accession>A0A3Q9QY85</accession>
<dbReference type="AlphaFoldDB" id="A0A3Q9QY85"/>
<dbReference type="Proteomes" id="UP000282892">
    <property type="component" value="Chromosome"/>
</dbReference>
<dbReference type="OrthoDB" id="2937597at2"/>
<organism evidence="1 2">
    <name type="scientific">Neobacillus mesonae</name>
    <dbReference type="NCBI Taxonomy" id="1193713"/>
    <lineage>
        <taxon>Bacteria</taxon>
        <taxon>Bacillati</taxon>
        <taxon>Bacillota</taxon>
        <taxon>Bacilli</taxon>
        <taxon>Bacillales</taxon>
        <taxon>Bacillaceae</taxon>
        <taxon>Neobacillus</taxon>
    </lineage>
</organism>
<dbReference type="RefSeq" id="WP_084797616.1">
    <property type="nucleotide sequence ID" value="NZ_CP022572.1"/>
</dbReference>
<proteinExistence type="predicted"/>